<dbReference type="Gene3D" id="2.60.120.620">
    <property type="entry name" value="q2cbj1_9rhob like domain"/>
    <property type="match status" value="1"/>
</dbReference>
<proteinExistence type="predicted"/>
<reference evidence="2" key="1">
    <citation type="submission" date="2020-04" db="EMBL/GenBank/DDBJ databases">
        <title>Draft genome resource of the tomato pathogen Pseudocercospora fuligena.</title>
        <authorList>
            <person name="Zaccaron A."/>
        </authorList>
    </citation>
    <scope>NUCLEOTIDE SEQUENCE</scope>
    <source>
        <strain evidence="2">PF001</strain>
    </source>
</reference>
<feature type="region of interest" description="Disordered" evidence="1">
    <location>
        <begin position="1"/>
        <end position="31"/>
    </location>
</feature>
<dbReference type="GO" id="GO:0051213">
    <property type="term" value="F:dioxygenase activity"/>
    <property type="evidence" value="ECO:0007669"/>
    <property type="project" value="UniProtKB-KW"/>
</dbReference>
<dbReference type="SUPFAM" id="SSF51197">
    <property type="entry name" value="Clavaminate synthase-like"/>
    <property type="match status" value="1"/>
</dbReference>
<accession>A0A8H6VFR0</accession>
<evidence type="ECO:0000313" key="2">
    <source>
        <dbReference type="EMBL" id="KAF7189760.1"/>
    </source>
</evidence>
<dbReference type="Pfam" id="PF05721">
    <property type="entry name" value="PhyH"/>
    <property type="match status" value="1"/>
</dbReference>
<name>A0A8H6VFR0_9PEZI</name>
<gene>
    <name evidence="2" type="ORF">HII31_08867</name>
</gene>
<comment type="caution">
    <text evidence="2">The sequence shown here is derived from an EMBL/GenBank/DDBJ whole genome shotgun (WGS) entry which is preliminary data.</text>
</comment>
<dbReference type="Proteomes" id="UP000660729">
    <property type="component" value="Unassembled WGS sequence"/>
</dbReference>
<keyword evidence="2" id="KW-0223">Dioxygenase</keyword>
<organism evidence="2 3">
    <name type="scientific">Pseudocercospora fuligena</name>
    <dbReference type="NCBI Taxonomy" id="685502"/>
    <lineage>
        <taxon>Eukaryota</taxon>
        <taxon>Fungi</taxon>
        <taxon>Dikarya</taxon>
        <taxon>Ascomycota</taxon>
        <taxon>Pezizomycotina</taxon>
        <taxon>Dothideomycetes</taxon>
        <taxon>Dothideomycetidae</taxon>
        <taxon>Mycosphaerellales</taxon>
        <taxon>Mycosphaerellaceae</taxon>
        <taxon>Pseudocercospora</taxon>
    </lineage>
</organism>
<sequence>MAPGLGLAHTDPTSYHPSKQQTNGTASGHTSKADLPKVAILDNTSSVDEVVEALKIAGGCVIKKAVAPDDLDTIQNDLRPLLEADTPWEGDFFPEQTRRCYALIPNSRTCAEKVVMHLLYQAVCDRFLTTKNWFWSGHKKTYATSKPQIMNSVCFSIRPGATAQPLRRDDWCYHVVAQRADKYPDDLQRDTGIGFFVAAKKSTIQNGATRFIPGSHLWEHEREPDDDLAVHAELEKGDAFMMFASCYHGGGSNTTEDEERLLYSCFMTRGWLRQEENHYLNMGLEKVKTLPRALQDICGYTLSEPFLGWVNSNNPRVVLDPTIKGNKDMVQTES</sequence>
<dbReference type="InterPro" id="IPR008775">
    <property type="entry name" value="Phytyl_CoA_dOase-like"/>
</dbReference>
<feature type="compositionally biased region" description="Polar residues" evidence="1">
    <location>
        <begin position="11"/>
        <end position="30"/>
    </location>
</feature>
<dbReference type="OrthoDB" id="3630132at2759"/>
<evidence type="ECO:0000256" key="1">
    <source>
        <dbReference type="SAM" id="MobiDB-lite"/>
    </source>
</evidence>
<keyword evidence="2" id="KW-0560">Oxidoreductase</keyword>
<protein>
    <submittedName>
        <fullName evidence="2">Dioxygenase</fullName>
    </submittedName>
</protein>
<dbReference type="AlphaFoldDB" id="A0A8H6VFR0"/>
<keyword evidence="3" id="KW-1185">Reference proteome</keyword>
<dbReference type="EMBL" id="JABCIY010000178">
    <property type="protein sequence ID" value="KAF7189760.1"/>
    <property type="molecule type" value="Genomic_DNA"/>
</dbReference>
<evidence type="ECO:0000313" key="3">
    <source>
        <dbReference type="Proteomes" id="UP000660729"/>
    </source>
</evidence>